<dbReference type="EMBL" id="BLQM01000066">
    <property type="protein sequence ID" value="GMH58707.1"/>
    <property type="molecule type" value="Genomic_DNA"/>
</dbReference>
<reference evidence="3" key="1">
    <citation type="journal article" date="2023" name="Commun. Biol.">
        <title>Genome analysis of Parmales, the sister group of diatoms, reveals the evolutionary specialization of diatoms from phago-mixotrophs to photoautotrophs.</title>
        <authorList>
            <person name="Ban H."/>
            <person name="Sato S."/>
            <person name="Yoshikawa S."/>
            <person name="Yamada K."/>
            <person name="Nakamura Y."/>
            <person name="Ichinomiya M."/>
            <person name="Sato N."/>
            <person name="Blanc-Mathieu R."/>
            <person name="Endo H."/>
            <person name="Kuwata A."/>
            <person name="Ogata H."/>
        </authorList>
    </citation>
    <scope>NUCLEOTIDE SEQUENCE [LARGE SCALE GENOMIC DNA]</scope>
</reference>
<feature type="signal peptide" evidence="1">
    <location>
        <begin position="1"/>
        <end position="17"/>
    </location>
</feature>
<gene>
    <name evidence="2" type="ORF">TL16_g02668</name>
</gene>
<organism evidence="2 3">
    <name type="scientific">Triparma laevis f. inornata</name>
    <dbReference type="NCBI Taxonomy" id="1714386"/>
    <lineage>
        <taxon>Eukaryota</taxon>
        <taxon>Sar</taxon>
        <taxon>Stramenopiles</taxon>
        <taxon>Ochrophyta</taxon>
        <taxon>Bolidophyceae</taxon>
        <taxon>Parmales</taxon>
        <taxon>Triparmaceae</taxon>
        <taxon>Triparma</taxon>
    </lineage>
</organism>
<dbReference type="AlphaFoldDB" id="A0A9W6ZQN4"/>
<evidence type="ECO:0000256" key="1">
    <source>
        <dbReference type="SAM" id="SignalP"/>
    </source>
</evidence>
<accession>A0A9W6ZQN4</accession>
<dbReference type="Proteomes" id="UP001162640">
    <property type="component" value="Unassembled WGS sequence"/>
</dbReference>
<sequence length="117" mass="12550">MVQSICILGFIILSIMSDWDEYWATATADHVNSCPAGKSFSDGVCTDCLAGMYKPGPGLTCSSCQPRLLHKHYKRGGHGPCQLCGQGKYLDFTGAVAETQCKLCPLGPITLSTTILF</sequence>
<protein>
    <recommendedName>
        <fullName evidence="4">Tyrosine-protein kinase ephrin type A/B receptor-like domain-containing protein</fullName>
    </recommendedName>
</protein>
<comment type="caution">
    <text evidence="2">The sequence shown here is derived from an EMBL/GenBank/DDBJ whole genome shotgun (WGS) entry which is preliminary data.</text>
</comment>
<dbReference type="InterPro" id="IPR009030">
    <property type="entry name" value="Growth_fac_rcpt_cys_sf"/>
</dbReference>
<keyword evidence="1" id="KW-0732">Signal</keyword>
<feature type="chain" id="PRO_5040793388" description="Tyrosine-protein kinase ephrin type A/B receptor-like domain-containing protein" evidence="1">
    <location>
        <begin position="18"/>
        <end position="117"/>
    </location>
</feature>
<evidence type="ECO:0008006" key="4">
    <source>
        <dbReference type="Google" id="ProtNLM"/>
    </source>
</evidence>
<evidence type="ECO:0000313" key="3">
    <source>
        <dbReference type="Proteomes" id="UP001162640"/>
    </source>
</evidence>
<dbReference type="SUPFAM" id="SSF57184">
    <property type="entry name" value="Growth factor receptor domain"/>
    <property type="match status" value="1"/>
</dbReference>
<name>A0A9W6ZQN4_9STRA</name>
<evidence type="ECO:0000313" key="2">
    <source>
        <dbReference type="EMBL" id="GMH58707.1"/>
    </source>
</evidence>
<proteinExistence type="predicted"/>